<dbReference type="EC" id="2.6.1.-" evidence="1"/>
<dbReference type="InterPro" id="IPR015422">
    <property type="entry name" value="PyrdxlP-dep_Trfase_small"/>
</dbReference>
<dbReference type="Pfam" id="PF00155">
    <property type="entry name" value="Aminotran_1_2"/>
    <property type="match status" value="1"/>
</dbReference>
<comment type="similarity">
    <text evidence="1">Belongs to the class-I pyridoxal-phosphate-dependent aminotransferase family.</text>
</comment>
<dbReference type="InterPro" id="IPR004838">
    <property type="entry name" value="NHTrfase_class1_PyrdxlP-BS"/>
</dbReference>
<dbReference type="InterPro" id="IPR004839">
    <property type="entry name" value="Aminotransferase_I/II_large"/>
</dbReference>
<dbReference type="CDD" id="cd00609">
    <property type="entry name" value="AAT_like"/>
    <property type="match status" value="1"/>
</dbReference>
<dbReference type="PROSITE" id="PS00105">
    <property type="entry name" value="AA_TRANSFER_CLASS_1"/>
    <property type="match status" value="1"/>
</dbReference>
<dbReference type="SUPFAM" id="SSF53383">
    <property type="entry name" value="PLP-dependent transferases"/>
    <property type="match status" value="1"/>
</dbReference>
<evidence type="ECO:0000256" key="1">
    <source>
        <dbReference type="RuleBase" id="RU000481"/>
    </source>
</evidence>
<dbReference type="PANTHER" id="PTHR43510:SF1">
    <property type="entry name" value="AMINOTRANSFERASE FUNCTION, HYPOTHETICAL (EUROFUNG)"/>
    <property type="match status" value="1"/>
</dbReference>
<dbReference type="Proteomes" id="UP000295008">
    <property type="component" value="Unassembled WGS sequence"/>
</dbReference>
<evidence type="ECO:0000313" key="3">
    <source>
        <dbReference type="EMBL" id="TCL74132.1"/>
    </source>
</evidence>
<protein>
    <recommendedName>
        <fullName evidence="1">Aminotransferase</fullName>
        <ecNumber evidence="1">2.6.1.-</ecNumber>
    </recommendedName>
</protein>
<organism evidence="3 4">
    <name type="scientific">Hydrogenispora ethanolica</name>
    <dbReference type="NCBI Taxonomy" id="1082276"/>
    <lineage>
        <taxon>Bacteria</taxon>
        <taxon>Bacillati</taxon>
        <taxon>Bacillota</taxon>
        <taxon>Hydrogenispora</taxon>
    </lineage>
</organism>
<feature type="domain" description="Aminotransferase class I/classII large" evidence="2">
    <location>
        <begin position="54"/>
        <end position="352"/>
    </location>
</feature>
<reference evidence="3 4" key="1">
    <citation type="submission" date="2019-03" db="EMBL/GenBank/DDBJ databases">
        <title>Genomic Encyclopedia of Type Strains, Phase IV (KMG-IV): sequencing the most valuable type-strain genomes for metagenomic binning, comparative biology and taxonomic classification.</title>
        <authorList>
            <person name="Goeker M."/>
        </authorList>
    </citation>
    <scope>NUCLEOTIDE SEQUENCE [LARGE SCALE GENOMIC DNA]</scope>
    <source>
        <strain evidence="3 4">LX-B</strain>
    </source>
</reference>
<accession>A0A4R1S6Q6</accession>
<dbReference type="Gene3D" id="3.40.640.10">
    <property type="entry name" value="Type I PLP-dependent aspartate aminotransferase-like (Major domain)"/>
    <property type="match status" value="1"/>
</dbReference>
<name>A0A4R1S6Q6_HYDET</name>
<dbReference type="InterPro" id="IPR015424">
    <property type="entry name" value="PyrdxlP-dep_Trfase"/>
</dbReference>
<dbReference type="GO" id="GO:0008483">
    <property type="term" value="F:transaminase activity"/>
    <property type="evidence" value="ECO:0007669"/>
    <property type="project" value="UniProtKB-KW"/>
</dbReference>
<dbReference type="EMBL" id="SLUN01000004">
    <property type="protein sequence ID" value="TCL74132.1"/>
    <property type="molecule type" value="Genomic_DNA"/>
</dbReference>
<sequence>MQLNDFKLERYFAKYEFNVEYLLSPSDCESLSLPELLEYADPDGKELWANLKLGYTESKGHPALREEIARLYREISAEDVLVLTPEEGIFIALNTILRPGDSAVVVDPAYQSLQEIPRSLGCKVTPWPIVAGNGQWTLDLNRLEDSIDNRTRLLAINFPHNPTGFLPSRELFAGILDLVRRHDLYLLSDEMYWLSEHHPADRLPAVADAYEKGVSLFGLSKTFGLPGLRIGWLATRGQALMDRFASMKDYTTICGSAPSEVLAIIGLRAKERLIARSREIILRNRDLAEQFFAEHPESFRWFAPQAGSTAFPELTRAVPVEAFCEDVVLTKNLMILPGTVFDAPGNHFRVGLGRQNFPQALARLGEYLRG</sequence>
<dbReference type="PANTHER" id="PTHR43510">
    <property type="entry name" value="AMINOTRANSFERASE FUNCTION, HYPOTHETICAL (EUROFUNG)"/>
    <property type="match status" value="1"/>
</dbReference>
<dbReference type="Gene3D" id="3.90.1150.10">
    <property type="entry name" value="Aspartate Aminotransferase, domain 1"/>
    <property type="match status" value="1"/>
</dbReference>
<dbReference type="RefSeq" id="WP_132013109.1">
    <property type="nucleotide sequence ID" value="NZ_SLUN01000004.1"/>
</dbReference>
<dbReference type="AlphaFoldDB" id="A0A4R1S6Q6"/>
<evidence type="ECO:0000313" key="4">
    <source>
        <dbReference type="Proteomes" id="UP000295008"/>
    </source>
</evidence>
<dbReference type="InterPro" id="IPR015421">
    <property type="entry name" value="PyrdxlP-dep_Trfase_major"/>
</dbReference>
<proteinExistence type="inferred from homology"/>
<comment type="cofactor">
    <cofactor evidence="1">
        <name>pyridoxal 5'-phosphate</name>
        <dbReference type="ChEBI" id="CHEBI:597326"/>
    </cofactor>
</comment>
<keyword evidence="1 3" id="KW-0808">Transferase</keyword>
<keyword evidence="4" id="KW-1185">Reference proteome</keyword>
<dbReference type="OrthoDB" id="9802328at2"/>
<dbReference type="GO" id="GO:0030170">
    <property type="term" value="F:pyridoxal phosphate binding"/>
    <property type="evidence" value="ECO:0007669"/>
    <property type="project" value="InterPro"/>
</dbReference>
<comment type="caution">
    <text evidence="3">The sequence shown here is derived from an EMBL/GenBank/DDBJ whole genome shotgun (WGS) entry which is preliminary data.</text>
</comment>
<keyword evidence="1 3" id="KW-0032">Aminotransferase</keyword>
<evidence type="ECO:0000259" key="2">
    <source>
        <dbReference type="Pfam" id="PF00155"/>
    </source>
</evidence>
<gene>
    <name evidence="3" type="ORF">EDC14_100468</name>
</gene>